<evidence type="ECO:0000256" key="3">
    <source>
        <dbReference type="ARBA" id="ARBA00022741"/>
    </source>
</evidence>
<dbReference type="InterPro" id="IPR011009">
    <property type="entry name" value="Kinase-like_dom_sf"/>
</dbReference>
<evidence type="ECO:0000256" key="5">
    <source>
        <dbReference type="ARBA" id="ARBA00022840"/>
    </source>
</evidence>
<dbReference type="EMBL" id="OU503036">
    <property type="protein sequence ID" value="CAI9754626.1"/>
    <property type="molecule type" value="Genomic_DNA"/>
</dbReference>
<reference evidence="7" key="1">
    <citation type="submission" date="2023-05" db="EMBL/GenBank/DDBJ databases">
        <authorList>
            <person name="Huff M."/>
        </authorList>
    </citation>
    <scope>NUCLEOTIDE SEQUENCE</scope>
</reference>
<dbReference type="Proteomes" id="UP000834106">
    <property type="component" value="Chromosome 1"/>
</dbReference>
<dbReference type="GO" id="GO:0005524">
    <property type="term" value="F:ATP binding"/>
    <property type="evidence" value="ECO:0007669"/>
    <property type="project" value="UniProtKB-KW"/>
</dbReference>
<gene>
    <name evidence="7" type="ORF">FPE_LOCUS2057</name>
</gene>
<feature type="domain" description="Protein kinase" evidence="6">
    <location>
        <begin position="1"/>
        <end position="218"/>
    </location>
</feature>
<dbReference type="InterPro" id="IPR000719">
    <property type="entry name" value="Prot_kinase_dom"/>
</dbReference>
<dbReference type="Pfam" id="PF00069">
    <property type="entry name" value="Pkinase"/>
    <property type="match status" value="1"/>
</dbReference>
<evidence type="ECO:0000256" key="4">
    <source>
        <dbReference type="ARBA" id="ARBA00022777"/>
    </source>
</evidence>
<keyword evidence="5" id="KW-0067">ATP-binding</keyword>
<protein>
    <recommendedName>
        <fullName evidence="6">Protein kinase domain-containing protein</fullName>
    </recommendedName>
</protein>
<proteinExistence type="predicted"/>
<organism evidence="7 8">
    <name type="scientific">Fraxinus pennsylvanica</name>
    <dbReference type="NCBI Taxonomy" id="56036"/>
    <lineage>
        <taxon>Eukaryota</taxon>
        <taxon>Viridiplantae</taxon>
        <taxon>Streptophyta</taxon>
        <taxon>Embryophyta</taxon>
        <taxon>Tracheophyta</taxon>
        <taxon>Spermatophyta</taxon>
        <taxon>Magnoliopsida</taxon>
        <taxon>eudicotyledons</taxon>
        <taxon>Gunneridae</taxon>
        <taxon>Pentapetalae</taxon>
        <taxon>asterids</taxon>
        <taxon>lamiids</taxon>
        <taxon>Lamiales</taxon>
        <taxon>Oleaceae</taxon>
        <taxon>Oleeae</taxon>
        <taxon>Fraxinus</taxon>
    </lineage>
</organism>
<evidence type="ECO:0000259" key="6">
    <source>
        <dbReference type="PROSITE" id="PS50011"/>
    </source>
</evidence>
<accession>A0AAD1YQY5</accession>
<dbReference type="SMART" id="SM00220">
    <property type="entry name" value="S_TKc"/>
    <property type="match status" value="1"/>
</dbReference>
<keyword evidence="1" id="KW-0723">Serine/threonine-protein kinase</keyword>
<keyword evidence="8" id="KW-1185">Reference proteome</keyword>
<dbReference type="PROSITE" id="PS50011">
    <property type="entry name" value="PROTEIN_KINASE_DOM"/>
    <property type="match status" value="1"/>
</dbReference>
<evidence type="ECO:0000313" key="8">
    <source>
        <dbReference type="Proteomes" id="UP000834106"/>
    </source>
</evidence>
<keyword evidence="2" id="KW-0808">Transferase</keyword>
<dbReference type="Gene3D" id="3.30.200.20">
    <property type="entry name" value="Phosphorylase Kinase, domain 1"/>
    <property type="match status" value="1"/>
</dbReference>
<dbReference type="AlphaFoldDB" id="A0AAD1YQY5"/>
<dbReference type="InterPro" id="IPR045270">
    <property type="entry name" value="STKc_AGC"/>
</dbReference>
<evidence type="ECO:0000256" key="1">
    <source>
        <dbReference type="ARBA" id="ARBA00022527"/>
    </source>
</evidence>
<dbReference type="GO" id="GO:0004674">
    <property type="term" value="F:protein serine/threonine kinase activity"/>
    <property type="evidence" value="ECO:0007669"/>
    <property type="project" value="UniProtKB-KW"/>
</dbReference>
<dbReference type="PANTHER" id="PTHR24351">
    <property type="entry name" value="RIBOSOMAL PROTEIN S6 KINASE"/>
    <property type="match status" value="1"/>
</dbReference>
<dbReference type="CDD" id="cd05123">
    <property type="entry name" value="STKc_AGC"/>
    <property type="match status" value="1"/>
</dbReference>
<keyword evidence="4" id="KW-0418">Kinase</keyword>
<dbReference type="SUPFAM" id="SSF56112">
    <property type="entry name" value="Protein kinase-like (PK-like)"/>
    <property type="match status" value="1"/>
</dbReference>
<evidence type="ECO:0000256" key="2">
    <source>
        <dbReference type="ARBA" id="ARBA00022679"/>
    </source>
</evidence>
<dbReference type="Gene3D" id="1.10.510.10">
    <property type="entry name" value="Transferase(Phosphotransferase) domain 1"/>
    <property type="match status" value="1"/>
</dbReference>
<keyword evidence="3" id="KW-0547">Nucleotide-binding</keyword>
<dbReference type="FunFam" id="1.10.510.10:FF:000551">
    <property type="entry name" value="Non-specific serine/threonine protein kinase"/>
    <property type="match status" value="1"/>
</dbReference>
<evidence type="ECO:0000313" key="7">
    <source>
        <dbReference type="EMBL" id="CAI9754626.1"/>
    </source>
</evidence>
<sequence>MYLDSRGFLSILIGETSTFLNKYPPFLLFTKSKLYLILDFINEGHLFCHLYRQGIFSEDQARVYTAEIVSAVSHLHKNRTMHLDLKPENVLLGADGTSLQVVLTDFGLAKEINESSRSNSMCGTTEYMAPKILLAKGHNKNADWWSVGILLYEMLSGQPPFTHPNRKKLQEKIMNEKMKLPPRLSSEVHSLLKGLLHKDPLKRLGSGHKGADEIECHK</sequence>
<name>A0AAD1YQY5_9LAMI</name>